<protein>
    <submittedName>
        <fullName evidence="2">Uncharacterized protein</fullName>
    </submittedName>
</protein>
<sequence>WNPNRIRSSFGDSIDQPDDDDDKCRLRLRAQNSARLCDVTLKSTANSISYHSYRSTSHGTGQIDVSLSAYIKNTFNDANGLMKKSKLNKKTTAAKKSTNISVDTIGSIPASKDSNIECDPNVDNNNKDERGEKDDDNGNDLQPIDIFKLLDSMNEELDVSPRNDYTIERNKSYSEWKNNYEQESITNSTQSENDADDEDIRLPEPPAN</sequence>
<feature type="region of interest" description="Disordered" evidence="1">
    <location>
        <begin position="104"/>
        <end position="142"/>
    </location>
</feature>
<proteinExistence type="predicted"/>
<evidence type="ECO:0000256" key="1">
    <source>
        <dbReference type="SAM" id="MobiDB-lite"/>
    </source>
</evidence>
<keyword evidence="3" id="KW-1185">Reference proteome</keyword>
<accession>A0A1Y3BIM7</accession>
<organism evidence="2 3">
    <name type="scientific">Euroglyphus maynei</name>
    <name type="common">Mayne's house dust mite</name>
    <dbReference type="NCBI Taxonomy" id="6958"/>
    <lineage>
        <taxon>Eukaryota</taxon>
        <taxon>Metazoa</taxon>
        <taxon>Ecdysozoa</taxon>
        <taxon>Arthropoda</taxon>
        <taxon>Chelicerata</taxon>
        <taxon>Arachnida</taxon>
        <taxon>Acari</taxon>
        <taxon>Acariformes</taxon>
        <taxon>Sarcoptiformes</taxon>
        <taxon>Astigmata</taxon>
        <taxon>Psoroptidia</taxon>
        <taxon>Analgoidea</taxon>
        <taxon>Pyroglyphidae</taxon>
        <taxon>Pyroglyphinae</taxon>
        <taxon>Euroglyphus</taxon>
    </lineage>
</organism>
<feature type="region of interest" description="Disordered" evidence="1">
    <location>
        <begin position="173"/>
        <end position="208"/>
    </location>
</feature>
<feature type="compositionally biased region" description="Polar residues" evidence="1">
    <location>
        <begin position="181"/>
        <end position="192"/>
    </location>
</feature>
<evidence type="ECO:0000313" key="3">
    <source>
        <dbReference type="Proteomes" id="UP000194236"/>
    </source>
</evidence>
<gene>
    <name evidence="2" type="ORF">BLA29_011538</name>
</gene>
<evidence type="ECO:0000313" key="2">
    <source>
        <dbReference type="EMBL" id="OTF80712.1"/>
    </source>
</evidence>
<comment type="caution">
    <text evidence="2">The sequence shown here is derived from an EMBL/GenBank/DDBJ whole genome shotgun (WGS) entry which is preliminary data.</text>
</comment>
<dbReference type="Proteomes" id="UP000194236">
    <property type="component" value="Unassembled WGS sequence"/>
</dbReference>
<feature type="non-terminal residue" evidence="2">
    <location>
        <position position="208"/>
    </location>
</feature>
<name>A0A1Y3BIM7_EURMA</name>
<reference evidence="2 3" key="1">
    <citation type="submission" date="2017-03" db="EMBL/GenBank/DDBJ databases">
        <title>Genome Survey of Euroglyphus maynei.</title>
        <authorList>
            <person name="Arlian L.G."/>
            <person name="Morgan M.S."/>
            <person name="Rider S.D."/>
        </authorList>
    </citation>
    <scope>NUCLEOTIDE SEQUENCE [LARGE SCALE GENOMIC DNA]</scope>
    <source>
        <strain evidence="2">Arlian Lab</strain>
        <tissue evidence="2">Whole body</tissue>
    </source>
</reference>
<dbReference type="AlphaFoldDB" id="A0A1Y3BIM7"/>
<feature type="non-terminal residue" evidence="2">
    <location>
        <position position="1"/>
    </location>
</feature>
<dbReference type="EMBL" id="MUJZ01016914">
    <property type="protein sequence ID" value="OTF80712.1"/>
    <property type="molecule type" value="Genomic_DNA"/>
</dbReference>